<sequence length="128" mass="14129">MIHSSIAALLSRAERLDLPALVVSPLLSRAERLDLPALIVRCVLPLITQFVEHFRKSEDALCGTGLERHLTHSEELDLLLGSRYPGRGTPLCSMRRAEPMGNNTGLRLLPKSQSTLAGELHAREVQKT</sequence>
<evidence type="ECO:0000313" key="2">
    <source>
        <dbReference type="Proteomes" id="UP000006514"/>
    </source>
</evidence>
<dbReference type="KEGG" id="adl:AURDEDRAFT_178305"/>
<dbReference type="AlphaFoldDB" id="J0D1X9"/>
<dbReference type="Proteomes" id="UP000006514">
    <property type="component" value="Unassembled WGS sequence"/>
</dbReference>
<dbReference type="InParanoid" id="J0D1X9"/>
<reference evidence="2" key="1">
    <citation type="journal article" date="2012" name="Science">
        <title>The Paleozoic origin of enzymatic lignin decomposition reconstructed from 31 fungal genomes.</title>
        <authorList>
            <person name="Floudas D."/>
            <person name="Binder M."/>
            <person name="Riley R."/>
            <person name="Barry K."/>
            <person name="Blanchette R.A."/>
            <person name="Henrissat B."/>
            <person name="Martinez A.T."/>
            <person name="Otillar R."/>
            <person name="Spatafora J.W."/>
            <person name="Yadav J.S."/>
            <person name="Aerts A."/>
            <person name="Benoit I."/>
            <person name="Boyd A."/>
            <person name="Carlson A."/>
            <person name="Copeland A."/>
            <person name="Coutinho P.M."/>
            <person name="de Vries R.P."/>
            <person name="Ferreira P."/>
            <person name="Findley K."/>
            <person name="Foster B."/>
            <person name="Gaskell J."/>
            <person name="Glotzer D."/>
            <person name="Gorecki P."/>
            <person name="Heitman J."/>
            <person name="Hesse C."/>
            <person name="Hori C."/>
            <person name="Igarashi K."/>
            <person name="Jurgens J.A."/>
            <person name="Kallen N."/>
            <person name="Kersten P."/>
            <person name="Kohler A."/>
            <person name="Kuees U."/>
            <person name="Kumar T.K.A."/>
            <person name="Kuo A."/>
            <person name="LaButti K."/>
            <person name="Larrondo L.F."/>
            <person name="Lindquist E."/>
            <person name="Ling A."/>
            <person name="Lombard V."/>
            <person name="Lucas S."/>
            <person name="Lundell T."/>
            <person name="Martin R."/>
            <person name="McLaughlin D.J."/>
            <person name="Morgenstern I."/>
            <person name="Morin E."/>
            <person name="Murat C."/>
            <person name="Nagy L.G."/>
            <person name="Nolan M."/>
            <person name="Ohm R.A."/>
            <person name="Patyshakuliyeva A."/>
            <person name="Rokas A."/>
            <person name="Ruiz-Duenas F.J."/>
            <person name="Sabat G."/>
            <person name="Salamov A."/>
            <person name="Samejima M."/>
            <person name="Schmutz J."/>
            <person name="Slot J.C."/>
            <person name="St John F."/>
            <person name="Stenlid J."/>
            <person name="Sun H."/>
            <person name="Sun S."/>
            <person name="Syed K."/>
            <person name="Tsang A."/>
            <person name="Wiebenga A."/>
            <person name="Young D."/>
            <person name="Pisabarro A."/>
            <person name="Eastwood D.C."/>
            <person name="Martin F."/>
            <person name="Cullen D."/>
            <person name="Grigoriev I.V."/>
            <person name="Hibbett D.S."/>
        </authorList>
    </citation>
    <scope>NUCLEOTIDE SEQUENCE [LARGE SCALE GENOMIC DNA]</scope>
    <source>
        <strain evidence="2">TFB10046</strain>
    </source>
</reference>
<keyword evidence="2" id="KW-1185">Reference proteome</keyword>
<dbReference type="EMBL" id="JH688812">
    <property type="protein sequence ID" value="EJD32602.1"/>
    <property type="molecule type" value="Genomic_DNA"/>
</dbReference>
<organism evidence="1 2">
    <name type="scientific">Auricularia subglabra (strain TFB-10046 / SS5)</name>
    <name type="common">White-rot fungus</name>
    <name type="synonym">Auricularia delicata (strain TFB10046)</name>
    <dbReference type="NCBI Taxonomy" id="717982"/>
    <lineage>
        <taxon>Eukaryota</taxon>
        <taxon>Fungi</taxon>
        <taxon>Dikarya</taxon>
        <taxon>Basidiomycota</taxon>
        <taxon>Agaricomycotina</taxon>
        <taxon>Agaricomycetes</taxon>
        <taxon>Auriculariales</taxon>
        <taxon>Auriculariaceae</taxon>
        <taxon>Auricularia</taxon>
    </lineage>
</organism>
<name>J0D1X9_AURST</name>
<evidence type="ECO:0000313" key="1">
    <source>
        <dbReference type="EMBL" id="EJD32602.1"/>
    </source>
</evidence>
<gene>
    <name evidence="1" type="ORF">AURDEDRAFT_178305</name>
</gene>
<proteinExistence type="predicted"/>
<protein>
    <submittedName>
        <fullName evidence="1">Uncharacterized protein</fullName>
    </submittedName>
</protein>
<accession>J0D1X9</accession>
<dbReference type="OrthoDB" id="120967at2759"/>